<dbReference type="RefSeq" id="WP_065821257.1">
    <property type="nucleotide sequence ID" value="NZ_CP014672.1"/>
</dbReference>
<name>A0A1B1YAB1_THEST</name>
<dbReference type="AlphaFoldDB" id="A0A1B1YAB1"/>
<sequence length="117" mass="13694">MDKIKKDKLIKAELRKLNKFFQNIPEDKQKIIKGLKEQAAFMYATLMELQEIMNTEGPVEMFEQGKQKMLREHPASKVYNSMIKNYSSVIKQLLELMPTEEKKAAEDELLAFIKKAK</sequence>
<organism evidence="1 2">
    <name type="scientific">Thermoclostridium stercorarium subsp. thermolacticum DSM 2910</name>
    <dbReference type="NCBI Taxonomy" id="1121336"/>
    <lineage>
        <taxon>Bacteria</taxon>
        <taxon>Bacillati</taxon>
        <taxon>Bacillota</taxon>
        <taxon>Clostridia</taxon>
        <taxon>Eubacteriales</taxon>
        <taxon>Oscillospiraceae</taxon>
        <taxon>Thermoclostridium</taxon>
    </lineage>
</organism>
<accession>A0A1B1YAB1</accession>
<proteinExistence type="predicted"/>
<dbReference type="EMBL" id="CP014672">
    <property type="protein sequence ID" value="ANW97713.1"/>
    <property type="molecule type" value="Genomic_DNA"/>
</dbReference>
<dbReference type="OrthoDB" id="3196710at2"/>
<reference evidence="1 2" key="1">
    <citation type="submission" date="2016-02" db="EMBL/GenBank/DDBJ databases">
        <title>Comparison of Clostridium stercorarium subspecies using comparative genomics and transcriptomics.</title>
        <authorList>
            <person name="Schellenberg J."/>
            <person name="Thallinger G."/>
            <person name="Levin D.B."/>
            <person name="Zhang X."/>
            <person name="Alvare G."/>
            <person name="Fristensky B."/>
            <person name="Sparling R."/>
        </authorList>
    </citation>
    <scope>NUCLEOTIDE SEQUENCE [LARGE SCALE GENOMIC DNA]</scope>
    <source>
        <strain evidence="1 2">DSM 2910</strain>
    </source>
</reference>
<gene>
    <name evidence="1" type="ORF">CSTERTH_01035</name>
</gene>
<evidence type="ECO:0000313" key="1">
    <source>
        <dbReference type="EMBL" id="ANW97713.1"/>
    </source>
</evidence>
<protein>
    <submittedName>
        <fullName evidence="1">Uncharacterized protein</fullName>
    </submittedName>
</protein>
<evidence type="ECO:0000313" key="2">
    <source>
        <dbReference type="Proteomes" id="UP000092971"/>
    </source>
</evidence>
<dbReference type="Proteomes" id="UP000092971">
    <property type="component" value="Chromosome"/>
</dbReference>